<dbReference type="WBParaSite" id="Pan_g10907.t1">
    <property type="protein sequence ID" value="Pan_g10907.t1"/>
    <property type="gene ID" value="Pan_g10907"/>
</dbReference>
<accession>A0A7E4UNK5</accession>
<feature type="transmembrane region" description="Helical" evidence="1">
    <location>
        <begin position="29"/>
        <end position="47"/>
    </location>
</feature>
<name>A0A7E4UNK5_PANRE</name>
<keyword evidence="1" id="KW-0472">Membrane</keyword>
<reference evidence="2" key="1">
    <citation type="journal article" date="2013" name="Genetics">
        <title>The draft genome and transcriptome of Panagrellus redivivus are shaped by the harsh demands of a free-living lifestyle.</title>
        <authorList>
            <person name="Srinivasan J."/>
            <person name="Dillman A.R."/>
            <person name="Macchietto M.G."/>
            <person name="Heikkinen L."/>
            <person name="Lakso M."/>
            <person name="Fracchia K.M."/>
            <person name="Antoshechkin I."/>
            <person name="Mortazavi A."/>
            <person name="Wong G."/>
            <person name="Sternberg P.W."/>
        </authorList>
    </citation>
    <scope>NUCLEOTIDE SEQUENCE [LARGE SCALE GENOMIC DNA]</scope>
    <source>
        <strain evidence="2">MT8872</strain>
    </source>
</reference>
<keyword evidence="2" id="KW-1185">Reference proteome</keyword>
<evidence type="ECO:0000313" key="2">
    <source>
        <dbReference type="Proteomes" id="UP000492821"/>
    </source>
</evidence>
<proteinExistence type="predicted"/>
<feature type="transmembrane region" description="Helical" evidence="1">
    <location>
        <begin position="89"/>
        <end position="111"/>
    </location>
</feature>
<dbReference type="AlphaFoldDB" id="A0A7E4UNK5"/>
<keyword evidence="1" id="KW-0812">Transmembrane</keyword>
<keyword evidence="1" id="KW-1133">Transmembrane helix</keyword>
<feature type="transmembrane region" description="Helical" evidence="1">
    <location>
        <begin position="54"/>
        <end position="77"/>
    </location>
</feature>
<organism evidence="2 3">
    <name type="scientific">Panagrellus redivivus</name>
    <name type="common">Microworm</name>
    <dbReference type="NCBI Taxonomy" id="6233"/>
    <lineage>
        <taxon>Eukaryota</taxon>
        <taxon>Metazoa</taxon>
        <taxon>Ecdysozoa</taxon>
        <taxon>Nematoda</taxon>
        <taxon>Chromadorea</taxon>
        <taxon>Rhabditida</taxon>
        <taxon>Tylenchina</taxon>
        <taxon>Panagrolaimomorpha</taxon>
        <taxon>Panagrolaimoidea</taxon>
        <taxon>Panagrolaimidae</taxon>
        <taxon>Panagrellus</taxon>
    </lineage>
</organism>
<evidence type="ECO:0000256" key="1">
    <source>
        <dbReference type="SAM" id="Phobius"/>
    </source>
</evidence>
<dbReference type="Proteomes" id="UP000492821">
    <property type="component" value="Unassembled WGS sequence"/>
</dbReference>
<feature type="transmembrane region" description="Helical" evidence="1">
    <location>
        <begin position="123"/>
        <end position="142"/>
    </location>
</feature>
<protein>
    <submittedName>
        <fullName evidence="3">Uncharacterized protein</fullName>
    </submittedName>
</protein>
<reference evidence="3" key="2">
    <citation type="submission" date="2020-10" db="UniProtKB">
        <authorList>
            <consortium name="WormBaseParasite"/>
        </authorList>
    </citation>
    <scope>IDENTIFICATION</scope>
</reference>
<evidence type="ECO:0000313" key="3">
    <source>
        <dbReference type="WBParaSite" id="Pan_g10907.t1"/>
    </source>
</evidence>
<sequence length="178" mass="20330">MLGLAANRLTSAWMPGPHRHDLLWVWNRFLFWFSIMFYIAVMFGGYINDALSNLVLDAIFYSTTIIIHIVNIVILRIQPVHPNKKLDWILLIYSFVISVASMCEYLVLGILIKLDKIPKDRAILRISSHALFTALIIFVVTASKEVRDSCGNVILWPVFKVKAILKKHNNVPETNAVP</sequence>